<organism evidence="6 7">
    <name type="scientific">Hebeloma cylindrosporum</name>
    <dbReference type="NCBI Taxonomy" id="76867"/>
    <lineage>
        <taxon>Eukaryota</taxon>
        <taxon>Fungi</taxon>
        <taxon>Dikarya</taxon>
        <taxon>Basidiomycota</taxon>
        <taxon>Agaricomycotina</taxon>
        <taxon>Agaricomycetes</taxon>
        <taxon>Agaricomycetidae</taxon>
        <taxon>Agaricales</taxon>
        <taxon>Agaricineae</taxon>
        <taxon>Hymenogastraceae</taxon>
        <taxon>Hebeloma</taxon>
    </lineage>
</organism>
<dbReference type="PANTHER" id="PTHR45789:SF2">
    <property type="entry name" value="FI18025P1"/>
    <property type="match status" value="1"/>
</dbReference>
<sequence>MPVERTKPLKRSDSAALTGNHFVWTSHVEPTNGTEVSFTPNMSPIAFSDSPPPLVDAPFPPPSEFIMFPPPEETAAPRRQPHSKKKPENHIPRPPNAFILFRSSFIKSQHVSTEVETNHSTLSKIIGITWQSLPEEERQVWHTKAKEALDEHKRKFPKYAFRPVQTKAKGAPSEKRKVREVEPKDMKRCTKIAQLLVQGKKGDELNAAIQEFDKHHVPEIVTRFEAPITARAFRRSSSAPIPDTEKSRANQSFFQQVLSPAQKPRASSTRPSRCSTPVDLVDQQYFSDALQSYPTVDLHGLPLKEEATFNFGSFSFDNISTQVPTYDCDPLSIQQPDSYHYNAGLTIDTSFMNDWAPSPSPVSPSTPYLMSPSPMMCASPPPPSYATGFDNFDQGLEKPFDDFSAQFGFDHVCGGNSMSINSETIYNSFGGPHPHQMMSHLDPDLSAFMTTTVIPQFAT</sequence>
<evidence type="ECO:0000256" key="2">
    <source>
        <dbReference type="ARBA" id="ARBA00023242"/>
    </source>
</evidence>
<keyword evidence="1 3" id="KW-0238">DNA-binding</keyword>
<reference evidence="7" key="2">
    <citation type="submission" date="2015-01" db="EMBL/GenBank/DDBJ databases">
        <title>Evolutionary Origins and Diversification of the Mycorrhizal Mutualists.</title>
        <authorList>
            <consortium name="DOE Joint Genome Institute"/>
            <consortium name="Mycorrhizal Genomics Consortium"/>
            <person name="Kohler A."/>
            <person name="Kuo A."/>
            <person name="Nagy L.G."/>
            <person name="Floudas D."/>
            <person name="Copeland A."/>
            <person name="Barry K.W."/>
            <person name="Cichocki N."/>
            <person name="Veneault-Fourrey C."/>
            <person name="LaButti K."/>
            <person name="Lindquist E.A."/>
            <person name="Lipzen A."/>
            <person name="Lundell T."/>
            <person name="Morin E."/>
            <person name="Murat C."/>
            <person name="Riley R."/>
            <person name="Ohm R."/>
            <person name="Sun H."/>
            <person name="Tunlid A."/>
            <person name="Henrissat B."/>
            <person name="Grigoriev I.V."/>
            <person name="Hibbett D.S."/>
            <person name="Martin F."/>
        </authorList>
    </citation>
    <scope>NUCLEOTIDE SEQUENCE [LARGE SCALE GENOMIC DNA]</scope>
    <source>
        <strain evidence="7">h7</strain>
    </source>
</reference>
<evidence type="ECO:0000313" key="6">
    <source>
        <dbReference type="EMBL" id="KIM37254.1"/>
    </source>
</evidence>
<dbReference type="EMBL" id="KN831798">
    <property type="protein sequence ID" value="KIM37254.1"/>
    <property type="molecule type" value="Genomic_DNA"/>
</dbReference>
<evidence type="ECO:0000256" key="4">
    <source>
        <dbReference type="SAM" id="MobiDB-lite"/>
    </source>
</evidence>
<evidence type="ECO:0000256" key="3">
    <source>
        <dbReference type="PROSITE-ProRule" id="PRU00267"/>
    </source>
</evidence>
<proteinExistence type="predicted"/>
<dbReference type="GO" id="GO:0000981">
    <property type="term" value="F:DNA-binding transcription factor activity, RNA polymerase II-specific"/>
    <property type="evidence" value="ECO:0007669"/>
    <property type="project" value="TreeGrafter"/>
</dbReference>
<dbReference type="HOGENOM" id="CLU_034202_0_0_1"/>
<dbReference type="GO" id="GO:0005634">
    <property type="term" value="C:nucleus"/>
    <property type="evidence" value="ECO:0007669"/>
    <property type="project" value="UniProtKB-UniRule"/>
</dbReference>
<dbReference type="AlphaFoldDB" id="A0A0C3BYY5"/>
<dbReference type="PROSITE" id="PS50118">
    <property type="entry name" value="HMG_BOX_2"/>
    <property type="match status" value="1"/>
</dbReference>
<evidence type="ECO:0000256" key="1">
    <source>
        <dbReference type="ARBA" id="ARBA00023125"/>
    </source>
</evidence>
<gene>
    <name evidence="6" type="ORF">M413DRAFT_276090</name>
</gene>
<dbReference type="GO" id="GO:0000978">
    <property type="term" value="F:RNA polymerase II cis-regulatory region sequence-specific DNA binding"/>
    <property type="evidence" value="ECO:0007669"/>
    <property type="project" value="TreeGrafter"/>
</dbReference>
<dbReference type="OrthoDB" id="6247875at2759"/>
<feature type="region of interest" description="Disordered" evidence="4">
    <location>
        <begin position="70"/>
        <end position="94"/>
    </location>
</feature>
<keyword evidence="2 3" id="KW-0539">Nucleus</keyword>
<dbReference type="InterPro" id="IPR036910">
    <property type="entry name" value="HMG_box_dom_sf"/>
</dbReference>
<dbReference type="STRING" id="686832.A0A0C3BYY5"/>
<keyword evidence="7" id="KW-1185">Reference proteome</keyword>
<name>A0A0C3BYY5_HEBCY</name>
<dbReference type="Gene3D" id="1.10.30.10">
    <property type="entry name" value="High mobility group box domain"/>
    <property type="match status" value="1"/>
</dbReference>
<evidence type="ECO:0000313" key="7">
    <source>
        <dbReference type="Proteomes" id="UP000053424"/>
    </source>
</evidence>
<dbReference type="PANTHER" id="PTHR45789">
    <property type="entry name" value="FI18025P1"/>
    <property type="match status" value="1"/>
</dbReference>
<dbReference type="InterPro" id="IPR051356">
    <property type="entry name" value="SOX/SOX-like_TF"/>
</dbReference>
<dbReference type="Proteomes" id="UP000053424">
    <property type="component" value="Unassembled WGS sequence"/>
</dbReference>
<reference evidence="6 7" key="1">
    <citation type="submission" date="2014-04" db="EMBL/GenBank/DDBJ databases">
        <authorList>
            <consortium name="DOE Joint Genome Institute"/>
            <person name="Kuo A."/>
            <person name="Gay G."/>
            <person name="Dore J."/>
            <person name="Kohler A."/>
            <person name="Nagy L.G."/>
            <person name="Floudas D."/>
            <person name="Copeland A."/>
            <person name="Barry K.W."/>
            <person name="Cichocki N."/>
            <person name="Veneault-Fourrey C."/>
            <person name="LaButti K."/>
            <person name="Lindquist E.A."/>
            <person name="Lipzen A."/>
            <person name="Lundell T."/>
            <person name="Morin E."/>
            <person name="Murat C."/>
            <person name="Sun H."/>
            <person name="Tunlid A."/>
            <person name="Henrissat B."/>
            <person name="Grigoriev I.V."/>
            <person name="Hibbett D.S."/>
            <person name="Martin F."/>
            <person name="Nordberg H.P."/>
            <person name="Cantor M.N."/>
            <person name="Hua S.X."/>
        </authorList>
    </citation>
    <scope>NUCLEOTIDE SEQUENCE [LARGE SCALE GENOMIC DNA]</scope>
    <source>
        <strain evidence="7">h7</strain>
    </source>
</reference>
<dbReference type="SUPFAM" id="SSF47095">
    <property type="entry name" value="HMG-box"/>
    <property type="match status" value="1"/>
</dbReference>
<feature type="domain" description="HMG box" evidence="5">
    <location>
        <begin position="91"/>
        <end position="160"/>
    </location>
</feature>
<dbReference type="SMART" id="SM00398">
    <property type="entry name" value="HMG"/>
    <property type="match status" value="1"/>
</dbReference>
<dbReference type="Pfam" id="PF00505">
    <property type="entry name" value="HMG_box"/>
    <property type="match status" value="1"/>
</dbReference>
<feature type="DNA-binding region" description="HMG box" evidence="3">
    <location>
        <begin position="91"/>
        <end position="160"/>
    </location>
</feature>
<protein>
    <recommendedName>
        <fullName evidence="5">HMG box domain-containing protein</fullName>
    </recommendedName>
</protein>
<dbReference type="InterPro" id="IPR009071">
    <property type="entry name" value="HMG_box_dom"/>
</dbReference>
<accession>A0A0C3BYY5</accession>
<evidence type="ECO:0000259" key="5">
    <source>
        <dbReference type="PROSITE" id="PS50118"/>
    </source>
</evidence>
<dbReference type="CDD" id="cd01389">
    <property type="entry name" value="HMG-box_ROX1-like"/>
    <property type="match status" value="1"/>
</dbReference>